<evidence type="ECO:0000259" key="1">
    <source>
        <dbReference type="Pfam" id="PF07238"/>
    </source>
</evidence>
<dbReference type="Gene3D" id="2.40.10.220">
    <property type="entry name" value="predicted glycosyltransferase like domains"/>
    <property type="match status" value="1"/>
</dbReference>
<dbReference type="RefSeq" id="WP_123222396.1">
    <property type="nucleotide sequence ID" value="NZ_RJSF01000019.1"/>
</dbReference>
<dbReference type="EMBL" id="RJSF01000019">
    <property type="protein sequence ID" value="RNM16143.1"/>
    <property type="molecule type" value="Genomic_DNA"/>
</dbReference>
<protein>
    <recommendedName>
        <fullName evidence="1">PilZ domain-containing protein</fullName>
    </recommendedName>
</protein>
<reference evidence="2 3" key="1">
    <citation type="submission" date="2018-11" db="EMBL/GenBank/DDBJ databases">
        <authorList>
            <person name="Li F."/>
        </authorList>
    </citation>
    <scope>NUCLEOTIDE SEQUENCE [LARGE SCALE GENOMIC DNA]</scope>
    <source>
        <strain evidence="2 3">Gsoil 818</strain>
    </source>
</reference>
<gene>
    <name evidence="2" type="ORF">EFL26_08370</name>
</gene>
<dbReference type="Proteomes" id="UP000279994">
    <property type="component" value="Unassembled WGS sequence"/>
</dbReference>
<sequence length="212" mass="23394">MESPEINDPVVLRDDELEYRSRVEDLAPGLLTVARPLGLPAEHRYEPGVALQVSWSSPRGIAVLPTRLVETRIERGVALWLLEVAGDGWVEQRRRFVRVPVVGPVTLVGRGDEPVEAVTVHLVDVSEGALRCTAAPGEAADALVEEVEVTARFRLGESDFVVPARILYRRPAAKPPENAELVVLFDEPVAAADALRKEIFAQQLRNRRARSD</sequence>
<feature type="domain" description="PilZ" evidence="1">
    <location>
        <begin position="92"/>
        <end position="185"/>
    </location>
</feature>
<organism evidence="2 3">
    <name type="scientific">Nocardioides pocheonensis</name>
    <dbReference type="NCBI Taxonomy" id="661485"/>
    <lineage>
        <taxon>Bacteria</taxon>
        <taxon>Bacillati</taxon>
        <taxon>Actinomycetota</taxon>
        <taxon>Actinomycetes</taxon>
        <taxon>Propionibacteriales</taxon>
        <taxon>Nocardioidaceae</taxon>
        <taxon>Nocardioides</taxon>
    </lineage>
</organism>
<dbReference type="Pfam" id="PF07238">
    <property type="entry name" value="PilZ"/>
    <property type="match status" value="1"/>
</dbReference>
<evidence type="ECO:0000313" key="2">
    <source>
        <dbReference type="EMBL" id="RNM16143.1"/>
    </source>
</evidence>
<dbReference type="AlphaFoldDB" id="A0A3N0GUJ5"/>
<proteinExistence type="predicted"/>
<dbReference type="GO" id="GO:0035438">
    <property type="term" value="F:cyclic-di-GMP binding"/>
    <property type="evidence" value="ECO:0007669"/>
    <property type="project" value="InterPro"/>
</dbReference>
<keyword evidence="3" id="KW-1185">Reference proteome</keyword>
<name>A0A3N0GUJ5_9ACTN</name>
<comment type="caution">
    <text evidence="2">The sequence shown here is derived from an EMBL/GenBank/DDBJ whole genome shotgun (WGS) entry which is preliminary data.</text>
</comment>
<evidence type="ECO:0000313" key="3">
    <source>
        <dbReference type="Proteomes" id="UP000279994"/>
    </source>
</evidence>
<accession>A0A3N0GUJ5</accession>
<dbReference type="InterPro" id="IPR009875">
    <property type="entry name" value="PilZ_domain"/>
</dbReference>
<dbReference type="OrthoDB" id="3284647at2"/>